<protein>
    <submittedName>
        <fullName evidence="4">Uncharacterized protein</fullName>
    </submittedName>
</protein>
<feature type="compositionally biased region" description="Basic and acidic residues" evidence="1">
    <location>
        <begin position="122"/>
        <end position="141"/>
    </location>
</feature>
<evidence type="ECO:0000256" key="1">
    <source>
        <dbReference type="SAM" id="MobiDB-lite"/>
    </source>
</evidence>
<feature type="transmembrane region" description="Helical" evidence="2">
    <location>
        <begin position="604"/>
        <end position="626"/>
    </location>
</feature>
<feature type="transmembrane region" description="Helical" evidence="2">
    <location>
        <begin position="478"/>
        <end position="497"/>
    </location>
</feature>
<evidence type="ECO:0000313" key="3">
    <source>
        <dbReference type="EMBL" id="CAE2222402.1"/>
    </source>
</evidence>
<feature type="transmembrane region" description="Helical" evidence="2">
    <location>
        <begin position="804"/>
        <end position="824"/>
    </location>
</feature>
<keyword evidence="2" id="KW-0812">Transmembrane</keyword>
<feature type="compositionally biased region" description="Low complexity" evidence="1">
    <location>
        <begin position="243"/>
        <end position="272"/>
    </location>
</feature>
<dbReference type="EMBL" id="HBKQ01012947">
    <property type="protein sequence ID" value="CAE2222404.1"/>
    <property type="molecule type" value="Transcribed_RNA"/>
</dbReference>
<feature type="transmembrane region" description="Helical" evidence="2">
    <location>
        <begin position="543"/>
        <end position="567"/>
    </location>
</feature>
<evidence type="ECO:0000256" key="2">
    <source>
        <dbReference type="SAM" id="Phobius"/>
    </source>
</evidence>
<proteinExistence type="predicted"/>
<feature type="region of interest" description="Disordered" evidence="1">
    <location>
        <begin position="1"/>
        <end position="417"/>
    </location>
</feature>
<keyword evidence="2" id="KW-1133">Transmembrane helix</keyword>
<feature type="transmembrane region" description="Helical" evidence="2">
    <location>
        <begin position="646"/>
        <end position="673"/>
    </location>
</feature>
<feature type="compositionally biased region" description="Low complexity" evidence="1">
    <location>
        <begin position="319"/>
        <end position="331"/>
    </location>
</feature>
<feature type="compositionally biased region" description="Low complexity" evidence="1">
    <location>
        <begin position="85"/>
        <end position="95"/>
    </location>
</feature>
<feature type="compositionally biased region" description="Basic and acidic residues" evidence="1">
    <location>
        <begin position="375"/>
        <end position="390"/>
    </location>
</feature>
<reference evidence="4" key="1">
    <citation type="submission" date="2021-01" db="EMBL/GenBank/DDBJ databases">
        <authorList>
            <person name="Corre E."/>
            <person name="Pelletier E."/>
            <person name="Niang G."/>
            <person name="Scheremetjew M."/>
            <person name="Finn R."/>
            <person name="Kale V."/>
            <person name="Holt S."/>
            <person name="Cochrane G."/>
            <person name="Meng A."/>
            <person name="Brown T."/>
            <person name="Cohen L."/>
        </authorList>
    </citation>
    <scope>NUCLEOTIDE SEQUENCE</scope>
    <source>
        <strain evidence="4">Isolate 1302-5</strain>
    </source>
</reference>
<evidence type="ECO:0000313" key="4">
    <source>
        <dbReference type="EMBL" id="CAE2222404.1"/>
    </source>
</evidence>
<feature type="compositionally biased region" description="Basic and acidic residues" evidence="1">
    <location>
        <begin position="46"/>
        <end position="72"/>
    </location>
</feature>
<feature type="compositionally biased region" description="Basic residues" evidence="1">
    <location>
        <begin position="357"/>
        <end position="374"/>
    </location>
</feature>
<dbReference type="EMBL" id="HBKQ01012946">
    <property type="protein sequence ID" value="CAE2222402.1"/>
    <property type="molecule type" value="Transcribed_RNA"/>
</dbReference>
<feature type="compositionally biased region" description="Basic and acidic residues" evidence="1">
    <location>
        <begin position="168"/>
        <end position="184"/>
    </location>
</feature>
<name>A0A6U6DSM2_9STRA</name>
<dbReference type="AlphaFoldDB" id="A0A6U6DSM2"/>
<feature type="compositionally biased region" description="Acidic residues" evidence="1">
    <location>
        <begin position="112"/>
        <end position="121"/>
    </location>
</feature>
<dbReference type="GO" id="GO:0055085">
    <property type="term" value="P:transmembrane transport"/>
    <property type="evidence" value="ECO:0007669"/>
    <property type="project" value="InterPro"/>
</dbReference>
<feature type="compositionally biased region" description="Basic and acidic residues" evidence="1">
    <location>
        <begin position="332"/>
        <end position="356"/>
    </location>
</feature>
<sequence length="988" mass="110537">MGTDAGDQQQQHQHDRTPSGNFLSSVFGGLSPKSSEGSAPHHKRNMSIEEEKQDFHDKNQAFLQKAEKEKAKLPGPNWDLVPQNSLRSRPIRSSSPRPPTTRGSHRPGLASIDDDNWEEEEAAQRSMRDLKSGHDGREQHAAVRGGHRHAHAPFTYDRGRGGGGGGDDDNHGRDREASTADDWARRRRRGRELSKRGYGSTSAASRGHGNSSRASRESERYGRKGNSGGGRRKGRGRHEYESESSYSSESYSSDSLSDGSNLSVSSSFLGSDDSSEDSHDEVHEVPMHLRPTERTKLLSPAGISTHERQEGVIARTESGSRSSRSRGLAAPPDRDASRRRGQRSRREERVDYDRHRDYYRRHKSGRSKERRHRSQHADRSRQQYRDRHYTSDSSESSDYRGERGRSGRKPRSAFEREREKLMDEWKAEARAEIEAMRAEEETRKWHNRAKLWSAEKTANLATGTAKFFANLEAIISNMPSTIGAVAMAIVTLGVVWFKYAEENLDSCEPVHFHSSQCSFPEFPGCFYCDKSARMYRVAVNFHYVCSTVAGILVMVFFAKIALAWRVVLDELSSPTTSSPAGLICMTMVCVFAGRGWIGQALVTAAAAMHLCIVIWFLYMALAYRILPDPSWYPNTVGLGLSAVKTWLYYSTPGHFLMAISLILNIFFFPISVYRVTLNKKISAPVGWIQMSAPAVALYSLTIMAQPSFEEEHPDVTAFQRMHRMIYLPSMHFMFILSVIGAFSSAQSLYARWDSFSQKEFSPAHAAFCFPTLAHANAIQAYRGAIDSFSNIKPGSPFKILIDTYWLFVLLGGTIATIVITARFFKSVPSWTLVDVEEEEEPPAPRDTLLVAADGILAGDTMRQNYVSPAVLQANETGVLVALPRDHGHVRYVRTRKVTALGFDPIMSLLELDIERETLLEEVAKNPPRRRKRTLSVPGVDFNYGYGDFGIGNAGVFDAEVGQGSEWTRNRAQTGGTCVGSRRTNTDFV</sequence>
<gene>
    <name evidence="3" type="ORF">OAUR00152_LOCUS8868</name>
    <name evidence="4" type="ORF">OAUR00152_LOCUS8869</name>
</gene>
<feature type="compositionally biased region" description="Basic and acidic residues" evidence="1">
    <location>
        <begin position="276"/>
        <end position="296"/>
    </location>
</feature>
<feature type="transmembrane region" description="Helical" evidence="2">
    <location>
        <begin position="579"/>
        <end position="597"/>
    </location>
</feature>
<accession>A0A6U6DSM2</accession>
<feature type="transmembrane region" description="Helical" evidence="2">
    <location>
        <begin position="724"/>
        <end position="742"/>
    </location>
</feature>
<feature type="compositionally biased region" description="Polar residues" evidence="1">
    <location>
        <begin position="199"/>
        <end position="213"/>
    </location>
</feature>
<organism evidence="4">
    <name type="scientific">Odontella aurita</name>
    <dbReference type="NCBI Taxonomy" id="265563"/>
    <lineage>
        <taxon>Eukaryota</taxon>
        <taxon>Sar</taxon>
        <taxon>Stramenopiles</taxon>
        <taxon>Ochrophyta</taxon>
        <taxon>Bacillariophyta</taxon>
        <taxon>Mediophyceae</taxon>
        <taxon>Biddulphiophycidae</taxon>
        <taxon>Eupodiscales</taxon>
        <taxon>Odontellaceae</taxon>
        <taxon>Odontella</taxon>
    </lineage>
</organism>
<keyword evidence="2" id="KW-0472">Membrane</keyword>
<dbReference type="GO" id="GO:0016020">
    <property type="term" value="C:membrane"/>
    <property type="evidence" value="ECO:0007669"/>
    <property type="project" value="InterPro"/>
</dbReference>